<comment type="similarity">
    <text evidence="1">Belongs to the UPF0065 (bug) family.</text>
</comment>
<dbReference type="Gene3D" id="3.40.190.150">
    <property type="entry name" value="Bordetella uptake gene, domain 1"/>
    <property type="match status" value="1"/>
</dbReference>
<dbReference type="SUPFAM" id="SSF53850">
    <property type="entry name" value="Periplasmic binding protein-like II"/>
    <property type="match status" value="1"/>
</dbReference>
<dbReference type="Pfam" id="PF03401">
    <property type="entry name" value="TctC"/>
    <property type="match status" value="1"/>
</dbReference>
<evidence type="ECO:0000313" key="4">
    <source>
        <dbReference type="Proteomes" id="UP001226867"/>
    </source>
</evidence>
<accession>A0ABT9SEP4</accession>
<organism evidence="3 4">
    <name type="scientific">Variovorax ginsengisoli</name>
    <dbReference type="NCBI Taxonomy" id="363844"/>
    <lineage>
        <taxon>Bacteria</taxon>
        <taxon>Pseudomonadati</taxon>
        <taxon>Pseudomonadota</taxon>
        <taxon>Betaproteobacteria</taxon>
        <taxon>Burkholderiales</taxon>
        <taxon>Comamonadaceae</taxon>
        <taxon>Variovorax</taxon>
    </lineage>
</organism>
<evidence type="ECO:0000313" key="3">
    <source>
        <dbReference type="EMBL" id="MDP9902834.1"/>
    </source>
</evidence>
<dbReference type="PIRSF" id="PIRSF017082">
    <property type="entry name" value="YflP"/>
    <property type="match status" value="1"/>
</dbReference>
<keyword evidence="2" id="KW-0732">Signal</keyword>
<dbReference type="Gene3D" id="3.40.190.10">
    <property type="entry name" value="Periplasmic binding protein-like II"/>
    <property type="match status" value="1"/>
</dbReference>
<dbReference type="PANTHER" id="PTHR42928">
    <property type="entry name" value="TRICARBOXYLATE-BINDING PROTEIN"/>
    <property type="match status" value="1"/>
</dbReference>
<keyword evidence="4" id="KW-1185">Reference proteome</keyword>
<sequence>MIRADLSSWCRAVAACAIWMLGASAHAGFPDKPINLVVAFPAGGGVDVVGRTIAQSLALHLKTSVVVDNRTGASGAIGAQYVKRAAPDGYTLLMAPTTSYVMSEKMVGTDVTGYEMAKDFKPVATVGELPLVMLVSKQSGMTSYADLATQARKNPGKLAYGSSGNGSTEHIVTEWFKQQAGLDLLHVPYRGSAPAMADLFADQIQIMVTTSPTALTNLASGRVTALGVASAQRLAVMPDVPTFAEQGLPQFVAASVYAVLAPKGTPDDIVAALNAALNGVLNDDATQRRFAQLGVQVIHSTPAQARELLQNESNKWERVVQPLKAAAR</sequence>
<dbReference type="EMBL" id="JAUSRO010000022">
    <property type="protein sequence ID" value="MDP9902834.1"/>
    <property type="molecule type" value="Genomic_DNA"/>
</dbReference>
<dbReference type="InterPro" id="IPR042100">
    <property type="entry name" value="Bug_dom1"/>
</dbReference>
<dbReference type="PANTHER" id="PTHR42928:SF5">
    <property type="entry name" value="BLR1237 PROTEIN"/>
    <property type="match status" value="1"/>
</dbReference>
<dbReference type="InterPro" id="IPR005064">
    <property type="entry name" value="BUG"/>
</dbReference>
<keyword evidence="3" id="KW-0675">Receptor</keyword>
<evidence type="ECO:0000256" key="1">
    <source>
        <dbReference type="ARBA" id="ARBA00006987"/>
    </source>
</evidence>
<feature type="signal peptide" evidence="2">
    <location>
        <begin position="1"/>
        <end position="27"/>
    </location>
</feature>
<dbReference type="Proteomes" id="UP001226867">
    <property type="component" value="Unassembled WGS sequence"/>
</dbReference>
<reference evidence="3 4" key="1">
    <citation type="submission" date="2023-07" db="EMBL/GenBank/DDBJ databases">
        <title>Sorghum-associated microbial communities from plants grown in Nebraska, USA.</title>
        <authorList>
            <person name="Schachtman D."/>
        </authorList>
    </citation>
    <scope>NUCLEOTIDE SEQUENCE [LARGE SCALE GENOMIC DNA]</scope>
    <source>
        <strain evidence="3 4">DS1607</strain>
    </source>
</reference>
<name>A0ABT9SEP4_9BURK</name>
<feature type="chain" id="PRO_5046391662" evidence="2">
    <location>
        <begin position="28"/>
        <end position="328"/>
    </location>
</feature>
<gene>
    <name evidence="3" type="ORF">J2W36_005112</name>
</gene>
<dbReference type="RefSeq" id="WP_307692569.1">
    <property type="nucleotide sequence ID" value="NZ_JAUSRO010000022.1"/>
</dbReference>
<dbReference type="CDD" id="cd07012">
    <property type="entry name" value="PBP2_Bug_TTT"/>
    <property type="match status" value="1"/>
</dbReference>
<comment type="caution">
    <text evidence="3">The sequence shown here is derived from an EMBL/GenBank/DDBJ whole genome shotgun (WGS) entry which is preliminary data.</text>
</comment>
<protein>
    <submittedName>
        <fullName evidence="3">Tripartite-type tricarboxylate transporter receptor subunit TctC</fullName>
    </submittedName>
</protein>
<proteinExistence type="inferred from homology"/>
<evidence type="ECO:0000256" key="2">
    <source>
        <dbReference type="SAM" id="SignalP"/>
    </source>
</evidence>